<comment type="caution">
    <text evidence="3">The sequence shown here is derived from an EMBL/GenBank/DDBJ whole genome shotgun (WGS) entry which is preliminary data.</text>
</comment>
<dbReference type="OrthoDB" id="9787654at2"/>
<dbReference type="PANTHER" id="PTHR43569">
    <property type="entry name" value="AMIDOHYDROLASE"/>
    <property type="match status" value="1"/>
</dbReference>
<evidence type="ECO:0000256" key="1">
    <source>
        <dbReference type="ARBA" id="ARBA00038310"/>
    </source>
</evidence>
<comment type="similarity">
    <text evidence="1">Belongs to the metallo-dependent hydrolases superfamily.</text>
</comment>
<dbReference type="STRING" id="857265.WG78_08880"/>
<dbReference type="PANTHER" id="PTHR43569:SF1">
    <property type="entry name" value="BLL3371 PROTEIN"/>
    <property type="match status" value="1"/>
</dbReference>
<dbReference type="Pfam" id="PF04909">
    <property type="entry name" value="Amidohydro_2"/>
    <property type="match status" value="1"/>
</dbReference>
<dbReference type="GO" id="GO:0016787">
    <property type="term" value="F:hydrolase activity"/>
    <property type="evidence" value="ECO:0007669"/>
    <property type="project" value="UniProtKB-KW"/>
</dbReference>
<dbReference type="PATRIC" id="fig|857265.3.peg.1823"/>
<evidence type="ECO:0000313" key="4">
    <source>
        <dbReference type="Proteomes" id="UP000037939"/>
    </source>
</evidence>
<keyword evidence="3" id="KW-0378">Hydrolase</keyword>
<dbReference type="RefSeq" id="WP_053937445.1">
    <property type="nucleotide sequence ID" value="NZ_LAQT01000007.1"/>
</dbReference>
<dbReference type="InterPro" id="IPR052350">
    <property type="entry name" value="Metallo-dep_Lactonases"/>
</dbReference>
<keyword evidence="4" id="KW-1185">Reference proteome</keyword>
<evidence type="ECO:0000259" key="2">
    <source>
        <dbReference type="Pfam" id="PF04909"/>
    </source>
</evidence>
<dbReference type="InterPro" id="IPR006680">
    <property type="entry name" value="Amidohydro-rel"/>
</dbReference>
<reference evidence="3 4" key="1">
    <citation type="submission" date="2015-07" db="EMBL/GenBank/DDBJ databases">
        <title>Draft genome sequence of the Amantichitinum ursilacus IGB-41, a new chitin-degrading bacterium.</title>
        <authorList>
            <person name="Kirstahler P."/>
            <person name="Guenther M."/>
            <person name="Grumaz C."/>
            <person name="Rupp S."/>
            <person name="Zibek S."/>
            <person name="Sohn K."/>
        </authorList>
    </citation>
    <scope>NUCLEOTIDE SEQUENCE [LARGE SCALE GENOMIC DNA]</scope>
    <source>
        <strain evidence="3 4">IGB-41</strain>
    </source>
</reference>
<dbReference type="SUPFAM" id="SSF51556">
    <property type="entry name" value="Metallo-dependent hydrolases"/>
    <property type="match status" value="1"/>
</dbReference>
<gene>
    <name evidence="3" type="ORF">WG78_08880</name>
</gene>
<dbReference type="AlphaFoldDB" id="A0A0N0XIU2"/>
<protein>
    <submittedName>
        <fullName evidence="3">Amidohydrolase</fullName>
    </submittedName>
</protein>
<name>A0A0N0XIU2_9NEIS</name>
<dbReference type="Gene3D" id="3.20.20.140">
    <property type="entry name" value="Metal-dependent hydrolases"/>
    <property type="match status" value="1"/>
</dbReference>
<accession>A0A0N0XIU2</accession>
<dbReference type="InterPro" id="IPR032466">
    <property type="entry name" value="Metal_Hydrolase"/>
</dbReference>
<evidence type="ECO:0000313" key="3">
    <source>
        <dbReference type="EMBL" id="KPC53192.1"/>
    </source>
</evidence>
<organism evidence="3 4">
    <name type="scientific">Amantichitinum ursilacus</name>
    <dbReference type="NCBI Taxonomy" id="857265"/>
    <lineage>
        <taxon>Bacteria</taxon>
        <taxon>Pseudomonadati</taxon>
        <taxon>Pseudomonadota</taxon>
        <taxon>Betaproteobacteria</taxon>
        <taxon>Neisseriales</taxon>
        <taxon>Chitinibacteraceae</taxon>
        <taxon>Amantichitinum</taxon>
    </lineage>
</organism>
<sequence>MSELQVVDPHIHLWEISTHRYPWMEAEGEGYTGDISPIRRDYVVTDLLADAAAAGVVILDAVHIDANHDPADPVEETRWLQSLADAPGNHRLPGAIVAAADFSQPTAEVEKLLAAHCQYRNVRGIRQILNVHRNPRFDYVGRHFMREPLWRSNFGLLSKYRLSFDLQLYPDQMPEAVELARQYPDISFIINHAGMLVDRGSVAGWRAWRDGLAQLATCANVQIKLSGFGMIDHGWTTESIRPYILQAIDSFGAERAMFASNFPVDRLYSDYGTVWRAYADCVADASAAEHAALFRDNARRIYRLE</sequence>
<proteinExistence type="inferred from homology"/>
<dbReference type="EMBL" id="LAQT01000007">
    <property type="protein sequence ID" value="KPC53192.1"/>
    <property type="molecule type" value="Genomic_DNA"/>
</dbReference>
<feature type="domain" description="Amidohydrolase-related" evidence="2">
    <location>
        <begin position="7"/>
        <end position="304"/>
    </location>
</feature>
<dbReference type="Proteomes" id="UP000037939">
    <property type="component" value="Unassembled WGS sequence"/>
</dbReference>